<feature type="region of interest" description="Disordered" evidence="1">
    <location>
        <begin position="1"/>
        <end position="46"/>
    </location>
</feature>
<sequence length="347" mass="37902">MTYPGRGGGSRVPVLRSDLREPLRAQRDPLAGDAGRPRSNRDDRRQYPKQSWLGRFIATYGWRAYALPVLTVVTVIVLYQTVAGSSTPPAAIEEPPAQGSELGAHATTIIGAPPKGLTEFDANLPTGLLPGNDPYTEAGERSWRIVPGTGEQVGQGTVKVFNYTIEVEDGLDPTNYYGDDAFAAMVTQTLASPKSWTHDPRIAFRRVDAGFEGEPDFRVSLTSPMTVREGCGYEIELEASCFNPAYRPADGGEPQSRVFLNEARWVRGAMPFQGDIGSYRQYLINHEVGHAIGYQQHEPCAENGALAPIMMQQTFSTSNDDASKFDPGQVGADGKSCRFNPWPYPIA</sequence>
<dbReference type="RefSeq" id="WP_085095142.1">
    <property type="nucleotide sequence ID" value="NZ_AP022603.1"/>
</dbReference>
<evidence type="ECO:0000259" key="2">
    <source>
        <dbReference type="Pfam" id="PF11350"/>
    </source>
</evidence>
<protein>
    <recommendedName>
        <fullName evidence="2">DUF3152 domain-containing protein</fullName>
    </recommendedName>
</protein>
<evidence type="ECO:0000313" key="3">
    <source>
        <dbReference type="EMBL" id="ORV04225.1"/>
    </source>
</evidence>
<accession>A0A1X1RF80</accession>
<gene>
    <name evidence="3" type="ORF">AWC04_08705</name>
</gene>
<dbReference type="InterPro" id="IPR022603">
    <property type="entry name" value="DUF3152"/>
</dbReference>
<feature type="compositionally biased region" description="Basic and acidic residues" evidence="1">
    <location>
        <begin position="35"/>
        <end position="46"/>
    </location>
</feature>
<dbReference type="Pfam" id="PF11350">
    <property type="entry name" value="DUF3152"/>
    <property type="match status" value="1"/>
</dbReference>
<name>A0A1X1RF80_MYCFA</name>
<dbReference type="SUPFAM" id="SSF55486">
    <property type="entry name" value="Metalloproteases ('zincins'), catalytic domain"/>
    <property type="match status" value="1"/>
</dbReference>
<dbReference type="AlphaFoldDB" id="A0A1X1RF80"/>
<dbReference type="STRING" id="1793.AWC04_08705"/>
<proteinExistence type="predicted"/>
<comment type="caution">
    <text evidence="3">The sequence shown here is derived from an EMBL/GenBank/DDBJ whole genome shotgun (WGS) entry which is preliminary data.</text>
</comment>
<feature type="compositionally biased region" description="Basic and acidic residues" evidence="1">
    <location>
        <begin position="17"/>
        <end position="27"/>
    </location>
</feature>
<keyword evidence="4" id="KW-1185">Reference proteome</keyword>
<reference evidence="3 4" key="1">
    <citation type="submission" date="2016-01" db="EMBL/GenBank/DDBJ databases">
        <title>The new phylogeny of the genus Mycobacterium.</title>
        <authorList>
            <person name="Tarcisio F."/>
            <person name="Conor M."/>
            <person name="Antonella G."/>
            <person name="Elisabetta G."/>
            <person name="Giulia F.S."/>
            <person name="Sara T."/>
            <person name="Anna F."/>
            <person name="Clotilde B."/>
            <person name="Roberto B."/>
            <person name="Veronica D.S."/>
            <person name="Fabio R."/>
            <person name="Monica P."/>
            <person name="Olivier J."/>
            <person name="Enrico T."/>
            <person name="Nicola S."/>
        </authorList>
    </citation>
    <scope>NUCLEOTIDE SEQUENCE [LARGE SCALE GENOMIC DNA]</scope>
    <source>
        <strain evidence="3 4">DSM 44179</strain>
    </source>
</reference>
<dbReference type="Proteomes" id="UP000193484">
    <property type="component" value="Unassembled WGS sequence"/>
</dbReference>
<dbReference type="EMBL" id="LQOJ01000031">
    <property type="protein sequence ID" value="ORV04225.1"/>
    <property type="molecule type" value="Genomic_DNA"/>
</dbReference>
<evidence type="ECO:0000256" key="1">
    <source>
        <dbReference type="SAM" id="MobiDB-lite"/>
    </source>
</evidence>
<feature type="compositionally biased region" description="Gly residues" evidence="1">
    <location>
        <begin position="1"/>
        <end position="10"/>
    </location>
</feature>
<evidence type="ECO:0000313" key="4">
    <source>
        <dbReference type="Proteomes" id="UP000193484"/>
    </source>
</evidence>
<feature type="domain" description="DUF3152" evidence="2">
    <location>
        <begin position="130"/>
        <end position="345"/>
    </location>
</feature>
<organism evidence="3 4">
    <name type="scientific">Mycolicibacterium fallax</name>
    <name type="common">Mycobacterium fallax</name>
    <dbReference type="NCBI Taxonomy" id="1793"/>
    <lineage>
        <taxon>Bacteria</taxon>
        <taxon>Bacillati</taxon>
        <taxon>Actinomycetota</taxon>
        <taxon>Actinomycetes</taxon>
        <taxon>Mycobacteriales</taxon>
        <taxon>Mycobacteriaceae</taxon>
        <taxon>Mycolicibacterium</taxon>
    </lineage>
</organism>